<dbReference type="InterPro" id="IPR017736">
    <property type="entry name" value="Glyco_hydro_1_beta-glucosidase"/>
</dbReference>
<dbReference type="GO" id="GO:0008422">
    <property type="term" value="F:beta-glucosidase activity"/>
    <property type="evidence" value="ECO:0007669"/>
    <property type="project" value="UniProtKB-EC"/>
</dbReference>
<evidence type="ECO:0000256" key="9">
    <source>
        <dbReference type="PIRSR" id="PIRSR617736-1"/>
    </source>
</evidence>
<dbReference type="Gene3D" id="3.20.20.80">
    <property type="entry name" value="Glycosidases"/>
    <property type="match status" value="1"/>
</dbReference>
<evidence type="ECO:0000313" key="14">
    <source>
        <dbReference type="Proteomes" id="UP000680865"/>
    </source>
</evidence>
<feature type="binding site" evidence="10">
    <location>
        <position position="20"/>
    </location>
    <ligand>
        <name>substrate</name>
    </ligand>
</feature>
<evidence type="ECO:0000256" key="6">
    <source>
        <dbReference type="ARBA" id="ARBA00023277"/>
    </source>
</evidence>
<keyword evidence="7 12" id="KW-0326">Glycosidase</keyword>
<feature type="binding site" evidence="10">
    <location>
        <position position="283"/>
    </location>
    <ligand>
        <name>substrate</name>
    </ligand>
</feature>
<gene>
    <name evidence="13" type="ORF">Aco04nite_19670</name>
</gene>
<keyword evidence="4 12" id="KW-0378">Hydrolase</keyword>
<keyword evidence="8" id="KW-0624">Polysaccharide degradation</keyword>
<evidence type="ECO:0000256" key="12">
    <source>
        <dbReference type="RuleBase" id="RU361175"/>
    </source>
</evidence>
<sequence length="450" mass="49680">MSLPSFPPGFRFGMATSAFQIEGAAELDGKGPSIWDTFTDQRDGIDHYHRYAEDVTHIADAGTHDYRFSFSWPRVVPSGRGPVNKRGLDFYDRLVDELLAKGVRPVPTLYHWDLPQALEDKGGWLNRDTAAALADYTAVLVSRLGDRVHDWITMNEMNVQTLYGYGLSSHAPARNLGLGALPAAHNQLRAHGLATQVLRAFGARSIGVAGQHFPVHPASDDPADVAAAGLFANLTNWTFSDPILRSEYPDDLIRAGLGVDDDTLATDLELISAPLDFYGVNFYEPTMIEAPRAGKDYHGVLEVDVPEGLPFSPVPVPSDERTDFGWAIVPAALTEILGTLRSRYPNLPPIIITENGASFHDAPPGPDGRVHDPRRIAYLDGHLRAVADAIANGVDVRGYYVWSALDNLEWAAGYQERFGLVYVEPGTLARTRKDSWYWYRDLITQERARS</sequence>
<evidence type="ECO:0000256" key="1">
    <source>
        <dbReference type="ARBA" id="ARBA00000448"/>
    </source>
</evidence>
<dbReference type="InterPro" id="IPR033132">
    <property type="entry name" value="GH_1_N_CS"/>
</dbReference>
<dbReference type="FunFam" id="3.20.20.80:FF:000004">
    <property type="entry name" value="Beta-glucosidase 6-phospho-beta-glucosidase"/>
    <property type="match status" value="1"/>
</dbReference>
<dbReference type="EC" id="3.2.1.21" evidence="3 12"/>
<comment type="caution">
    <text evidence="13">The sequence shown here is derived from an EMBL/GenBank/DDBJ whole genome shotgun (WGS) entry which is preliminary data.</text>
</comment>
<dbReference type="EMBL" id="BOQP01000008">
    <property type="protein sequence ID" value="GIM70327.1"/>
    <property type="molecule type" value="Genomic_DNA"/>
</dbReference>
<feature type="active site" description="Nucleophile" evidence="9 11">
    <location>
        <position position="354"/>
    </location>
</feature>
<keyword evidence="5" id="KW-0136">Cellulose degradation</keyword>
<evidence type="ECO:0000256" key="7">
    <source>
        <dbReference type="ARBA" id="ARBA00023295"/>
    </source>
</evidence>
<accession>A0A919SDD7</accession>
<dbReference type="PANTHER" id="PTHR10353:SF36">
    <property type="entry name" value="LP05116P"/>
    <property type="match status" value="1"/>
</dbReference>
<dbReference type="NCBIfam" id="TIGR03356">
    <property type="entry name" value="BGL"/>
    <property type="match status" value="1"/>
</dbReference>
<evidence type="ECO:0000256" key="3">
    <source>
        <dbReference type="ARBA" id="ARBA00012744"/>
    </source>
</evidence>
<evidence type="ECO:0000256" key="10">
    <source>
        <dbReference type="PIRSR" id="PIRSR617736-2"/>
    </source>
</evidence>
<dbReference type="SUPFAM" id="SSF51445">
    <property type="entry name" value="(Trans)glycosidases"/>
    <property type="match status" value="1"/>
</dbReference>
<name>A0A919SDD7_9ACTN</name>
<comment type="catalytic activity">
    <reaction evidence="1 12">
        <text>Hydrolysis of terminal, non-reducing beta-D-glucosyl residues with release of beta-D-glucose.</text>
        <dbReference type="EC" id="3.2.1.21"/>
    </reaction>
</comment>
<protein>
    <recommendedName>
        <fullName evidence="3 12">Beta-glucosidase</fullName>
        <ecNumber evidence="3 12">3.2.1.21</ecNumber>
    </recommendedName>
</protein>
<evidence type="ECO:0000313" key="13">
    <source>
        <dbReference type="EMBL" id="GIM70327.1"/>
    </source>
</evidence>
<feature type="binding site" evidence="10">
    <location>
        <position position="155"/>
    </location>
    <ligand>
        <name>substrate</name>
    </ligand>
</feature>
<evidence type="ECO:0000256" key="8">
    <source>
        <dbReference type="ARBA" id="ARBA00023326"/>
    </source>
</evidence>
<dbReference type="InterPro" id="IPR001360">
    <property type="entry name" value="Glyco_hydro_1"/>
</dbReference>
<dbReference type="InterPro" id="IPR017853">
    <property type="entry name" value="GH"/>
</dbReference>
<dbReference type="GO" id="GO:0030245">
    <property type="term" value="P:cellulose catabolic process"/>
    <property type="evidence" value="ECO:0007669"/>
    <property type="project" value="UniProtKB-KW"/>
</dbReference>
<evidence type="ECO:0000256" key="4">
    <source>
        <dbReference type="ARBA" id="ARBA00022801"/>
    </source>
</evidence>
<feature type="binding site" evidence="10">
    <location>
        <begin position="409"/>
        <end position="410"/>
    </location>
    <ligand>
        <name>substrate</name>
    </ligand>
</feature>
<dbReference type="PROSITE" id="PS00653">
    <property type="entry name" value="GLYCOSYL_HYDROL_F1_2"/>
    <property type="match status" value="1"/>
</dbReference>
<dbReference type="AlphaFoldDB" id="A0A919SDD7"/>
<dbReference type="Pfam" id="PF00232">
    <property type="entry name" value="Glyco_hydro_1"/>
    <property type="match status" value="1"/>
</dbReference>
<feature type="active site" description="Proton donor" evidence="9">
    <location>
        <position position="156"/>
    </location>
</feature>
<comment type="similarity">
    <text evidence="2 12">Belongs to the glycosyl hydrolase 1 family.</text>
</comment>
<organism evidence="13 14">
    <name type="scientific">Winogradskya consettensis</name>
    <dbReference type="NCBI Taxonomy" id="113560"/>
    <lineage>
        <taxon>Bacteria</taxon>
        <taxon>Bacillati</taxon>
        <taxon>Actinomycetota</taxon>
        <taxon>Actinomycetes</taxon>
        <taxon>Micromonosporales</taxon>
        <taxon>Micromonosporaceae</taxon>
        <taxon>Winogradskya</taxon>
    </lineage>
</organism>
<dbReference type="Proteomes" id="UP000680865">
    <property type="component" value="Unassembled WGS sequence"/>
</dbReference>
<evidence type="ECO:0000256" key="5">
    <source>
        <dbReference type="ARBA" id="ARBA00023001"/>
    </source>
</evidence>
<dbReference type="PRINTS" id="PR00131">
    <property type="entry name" value="GLHYDRLASE1"/>
</dbReference>
<keyword evidence="6" id="KW-0119">Carbohydrate metabolism</keyword>
<keyword evidence="14" id="KW-1185">Reference proteome</keyword>
<evidence type="ECO:0000256" key="2">
    <source>
        <dbReference type="ARBA" id="ARBA00010838"/>
    </source>
</evidence>
<dbReference type="InterPro" id="IPR018120">
    <property type="entry name" value="Glyco_hydro_1_AS"/>
</dbReference>
<dbReference type="PROSITE" id="PS00572">
    <property type="entry name" value="GLYCOSYL_HYDROL_F1_1"/>
    <property type="match status" value="1"/>
</dbReference>
<feature type="binding site" evidence="10">
    <location>
        <position position="111"/>
    </location>
    <ligand>
        <name>substrate</name>
    </ligand>
</feature>
<dbReference type="GO" id="GO:0005829">
    <property type="term" value="C:cytosol"/>
    <property type="evidence" value="ECO:0007669"/>
    <property type="project" value="TreeGrafter"/>
</dbReference>
<evidence type="ECO:0000256" key="11">
    <source>
        <dbReference type="PROSITE-ProRule" id="PRU10055"/>
    </source>
</evidence>
<dbReference type="PANTHER" id="PTHR10353">
    <property type="entry name" value="GLYCOSYL HYDROLASE"/>
    <property type="match status" value="1"/>
</dbReference>
<feature type="binding site" evidence="10">
    <location>
        <position position="402"/>
    </location>
    <ligand>
        <name>substrate</name>
    </ligand>
</feature>
<reference evidence="13" key="1">
    <citation type="submission" date="2021-03" db="EMBL/GenBank/DDBJ databases">
        <title>Whole genome shotgun sequence of Actinoplanes consettensis NBRC 14913.</title>
        <authorList>
            <person name="Komaki H."/>
            <person name="Tamura T."/>
        </authorList>
    </citation>
    <scope>NUCLEOTIDE SEQUENCE</scope>
    <source>
        <strain evidence="13">NBRC 14913</strain>
    </source>
</reference>
<dbReference type="RefSeq" id="WP_308161628.1">
    <property type="nucleotide sequence ID" value="NZ_BAAATW010000003.1"/>
</dbReference>
<proteinExistence type="inferred from homology"/>